<dbReference type="EMBL" id="KZ613749">
    <property type="protein sequence ID" value="PMD64539.1"/>
    <property type="molecule type" value="Genomic_DNA"/>
</dbReference>
<dbReference type="RefSeq" id="XP_024741443.1">
    <property type="nucleotide sequence ID" value="XM_024888275.1"/>
</dbReference>
<accession>A0A2J6TNE5</accession>
<evidence type="ECO:0000313" key="2">
    <source>
        <dbReference type="Proteomes" id="UP000235371"/>
    </source>
</evidence>
<dbReference type="InParanoid" id="A0A2J6TNE5"/>
<dbReference type="OrthoDB" id="3643156at2759"/>
<evidence type="ECO:0000313" key="1">
    <source>
        <dbReference type="EMBL" id="PMD64539.1"/>
    </source>
</evidence>
<reference evidence="1 2" key="1">
    <citation type="submission" date="2016-04" db="EMBL/GenBank/DDBJ databases">
        <title>A degradative enzymes factory behind the ericoid mycorrhizal symbiosis.</title>
        <authorList>
            <consortium name="DOE Joint Genome Institute"/>
            <person name="Martino E."/>
            <person name="Morin E."/>
            <person name="Grelet G."/>
            <person name="Kuo A."/>
            <person name="Kohler A."/>
            <person name="Daghino S."/>
            <person name="Barry K."/>
            <person name="Choi C."/>
            <person name="Cichocki N."/>
            <person name="Clum A."/>
            <person name="Copeland A."/>
            <person name="Hainaut M."/>
            <person name="Haridas S."/>
            <person name="Labutti K."/>
            <person name="Lindquist E."/>
            <person name="Lipzen A."/>
            <person name="Khouja H.-R."/>
            <person name="Murat C."/>
            <person name="Ohm R."/>
            <person name="Olson A."/>
            <person name="Spatafora J."/>
            <person name="Veneault-Fourrey C."/>
            <person name="Henrissat B."/>
            <person name="Grigoriev I."/>
            <person name="Martin F."/>
            <person name="Perotto S."/>
        </authorList>
    </citation>
    <scope>NUCLEOTIDE SEQUENCE [LARGE SCALE GENOMIC DNA]</scope>
    <source>
        <strain evidence="1 2">E</strain>
    </source>
</reference>
<dbReference type="GeneID" id="36596351"/>
<protein>
    <submittedName>
        <fullName evidence="1">Uncharacterized protein</fullName>
    </submittedName>
</protein>
<name>A0A2J6TNE5_9HELO</name>
<dbReference type="Proteomes" id="UP000235371">
    <property type="component" value="Unassembled WGS sequence"/>
</dbReference>
<dbReference type="AlphaFoldDB" id="A0A2J6TNE5"/>
<dbReference type="STRING" id="1095630.A0A2J6TNE5"/>
<gene>
    <name evidence="1" type="ORF">K444DRAFT_712142</name>
</gene>
<keyword evidence="2" id="KW-1185">Reference proteome</keyword>
<organism evidence="1 2">
    <name type="scientific">Hyaloscypha bicolor E</name>
    <dbReference type="NCBI Taxonomy" id="1095630"/>
    <lineage>
        <taxon>Eukaryota</taxon>
        <taxon>Fungi</taxon>
        <taxon>Dikarya</taxon>
        <taxon>Ascomycota</taxon>
        <taxon>Pezizomycotina</taxon>
        <taxon>Leotiomycetes</taxon>
        <taxon>Helotiales</taxon>
        <taxon>Hyaloscyphaceae</taxon>
        <taxon>Hyaloscypha</taxon>
        <taxon>Hyaloscypha bicolor</taxon>
    </lineage>
</organism>
<sequence length="272" mass="30132">MLSALEPVLPRATFLDSSIVVLAPQLPRDYIYIYTCPGDAKGLSGSDSQQPQLSATSIPSSNYSVGFSLSSSYGAAAVIIDDAHGDKQTSTWQVYGDLAYRKVMARLSLESLRHLAYLQESGFTQITPKKAYRPNGRGNWLRIRRYGFGWSKHWQNDTQCETKIIKLLARTVLAVHYSRTALTSTLSDIQESVGSWGGYGRRVDNITLGSDAKKKQGVKEKTTIGLALKKRYCRRVETPAMEKPMVIILTGDMFSDADFKSILEDAIGDYLG</sequence>
<proteinExistence type="predicted"/>